<dbReference type="GO" id="GO:0000978">
    <property type="term" value="F:RNA polymerase II cis-regulatory region sequence-specific DNA binding"/>
    <property type="evidence" value="ECO:0007669"/>
    <property type="project" value="TreeGrafter"/>
</dbReference>
<dbReference type="PANTHER" id="PTHR24399">
    <property type="entry name" value="ZINC FINGER AND BTB DOMAIN-CONTAINING"/>
    <property type="match status" value="1"/>
</dbReference>
<feature type="domain" description="C2H2-type" evidence="13">
    <location>
        <begin position="399"/>
        <end position="426"/>
    </location>
</feature>
<feature type="region of interest" description="Disordered" evidence="12">
    <location>
        <begin position="1511"/>
        <end position="1565"/>
    </location>
</feature>
<dbReference type="PROSITE" id="PS50950">
    <property type="entry name" value="ZF_THAP"/>
    <property type="match status" value="2"/>
</dbReference>
<dbReference type="Pfam" id="PF00096">
    <property type="entry name" value="zf-C2H2"/>
    <property type="match status" value="10"/>
</dbReference>
<keyword evidence="7 11" id="KW-0238">DNA-binding</keyword>
<dbReference type="InterPro" id="IPR013087">
    <property type="entry name" value="Znf_C2H2_type"/>
</dbReference>
<feature type="domain" description="C2H2-type" evidence="13">
    <location>
        <begin position="995"/>
        <end position="1022"/>
    </location>
</feature>
<feature type="domain" description="C2H2-type" evidence="13">
    <location>
        <begin position="483"/>
        <end position="511"/>
    </location>
</feature>
<feature type="domain" description="THAP-type" evidence="14">
    <location>
        <begin position="1"/>
        <end position="79"/>
    </location>
</feature>
<reference evidence="16" key="1">
    <citation type="submission" date="2025-08" db="UniProtKB">
        <authorList>
            <consortium name="RefSeq"/>
        </authorList>
    </citation>
    <scope>IDENTIFICATION</scope>
</reference>
<feature type="region of interest" description="Disordered" evidence="12">
    <location>
        <begin position="222"/>
        <end position="310"/>
    </location>
</feature>
<feature type="domain" description="C2H2-type" evidence="13">
    <location>
        <begin position="1827"/>
        <end position="1855"/>
    </location>
</feature>
<feature type="domain" description="C2H2-type" evidence="13">
    <location>
        <begin position="939"/>
        <end position="966"/>
    </location>
</feature>
<keyword evidence="9" id="KW-0539">Nucleus</keyword>
<dbReference type="GeneID" id="103360113"/>
<feature type="compositionally biased region" description="Basic residues" evidence="12">
    <location>
        <begin position="1943"/>
        <end position="1952"/>
    </location>
</feature>
<dbReference type="PROSITE" id="PS00028">
    <property type="entry name" value="ZINC_FINGER_C2H2_1"/>
    <property type="match status" value="17"/>
</dbReference>
<feature type="compositionally biased region" description="Acidic residues" evidence="12">
    <location>
        <begin position="645"/>
        <end position="658"/>
    </location>
</feature>
<evidence type="ECO:0000256" key="12">
    <source>
        <dbReference type="SAM" id="MobiDB-lite"/>
    </source>
</evidence>
<feature type="compositionally biased region" description="Basic residues" evidence="12">
    <location>
        <begin position="539"/>
        <end position="554"/>
    </location>
</feature>
<feature type="compositionally biased region" description="Basic residues" evidence="12">
    <location>
        <begin position="1984"/>
        <end position="1994"/>
    </location>
</feature>
<feature type="domain" description="C2H2-type" evidence="13">
    <location>
        <begin position="1023"/>
        <end position="1051"/>
    </location>
</feature>
<keyword evidence="15" id="KW-1185">Reference proteome</keyword>
<feature type="region of interest" description="Disordered" evidence="12">
    <location>
        <begin position="1043"/>
        <end position="1197"/>
    </location>
</feature>
<feature type="region of interest" description="Disordered" evidence="12">
    <location>
        <begin position="1577"/>
        <end position="1654"/>
    </location>
</feature>
<feature type="compositionally biased region" description="Polar residues" evidence="12">
    <location>
        <begin position="1540"/>
        <end position="1558"/>
    </location>
</feature>
<evidence type="ECO:0000259" key="13">
    <source>
        <dbReference type="PROSITE" id="PS50157"/>
    </source>
</evidence>
<feature type="compositionally biased region" description="Basic and acidic residues" evidence="12">
    <location>
        <begin position="1862"/>
        <end position="1883"/>
    </location>
</feature>
<feature type="domain" description="C2H2-type" evidence="13">
    <location>
        <begin position="1686"/>
        <end position="1713"/>
    </location>
</feature>
<feature type="compositionally biased region" description="Basic residues" evidence="12">
    <location>
        <begin position="572"/>
        <end position="582"/>
    </location>
</feature>
<dbReference type="SMART" id="SM00980">
    <property type="entry name" value="THAP"/>
    <property type="match status" value="2"/>
</dbReference>
<evidence type="ECO:0000256" key="3">
    <source>
        <dbReference type="ARBA" id="ARBA00022737"/>
    </source>
</evidence>
<dbReference type="InterPro" id="IPR017956">
    <property type="entry name" value="AT_hook_DNA-bd_motif"/>
</dbReference>
<evidence type="ECO:0000259" key="14">
    <source>
        <dbReference type="PROSITE" id="PS50950"/>
    </source>
</evidence>
<keyword evidence="4 10" id="KW-0863">Zinc-finger</keyword>
<dbReference type="Pfam" id="PF05485">
    <property type="entry name" value="THAP"/>
    <property type="match status" value="2"/>
</dbReference>
<dbReference type="InterPro" id="IPR036236">
    <property type="entry name" value="Znf_C2H2_sf"/>
</dbReference>
<dbReference type="GO" id="GO:0001227">
    <property type="term" value="F:DNA-binding transcription repressor activity, RNA polymerase II-specific"/>
    <property type="evidence" value="ECO:0007669"/>
    <property type="project" value="TreeGrafter"/>
</dbReference>
<feature type="compositionally biased region" description="Basic residues" evidence="12">
    <location>
        <begin position="1901"/>
        <end position="1920"/>
    </location>
</feature>
<dbReference type="FunFam" id="3.30.160.60:FF:000512">
    <property type="entry name" value="zinc finger protein 197 isoform X1"/>
    <property type="match status" value="1"/>
</dbReference>
<feature type="compositionally biased region" description="Acidic residues" evidence="12">
    <location>
        <begin position="1521"/>
        <end position="1537"/>
    </location>
</feature>
<dbReference type="PROSITE" id="PS50157">
    <property type="entry name" value="ZINC_FINGER_C2H2_2"/>
    <property type="match status" value="15"/>
</dbReference>
<proteinExistence type="predicted"/>
<feature type="compositionally biased region" description="Acidic residues" evidence="12">
    <location>
        <begin position="825"/>
        <end position="848"/>
    </location>
</feature>
<feature type="compositionally biased region" description="Polar residues" evidence="12">
    <location>
        <begin position="110"/>
        <end position="119"/>
    </location>
</feature>
<dbReference type="FunFam" id="3.30.160.60:FF:000710">
    <property type="entry name" value="Zinc finger protein 768"/>
    <property type="match status" value="2"/>
</dbReference>
<feature type="domain" description="C2H2-type" evidence="13">
    <location>
        <begin position="455"/>
        <end position="482"/>
    </location>
</feature>
<protein>
    <submittedName>
        <fullName evidence="16">Uncharacterized protein LOC103360113</fullName>
    </submittedName>
</protein>
<feature type="compositionally biased region" description="Acidic residues" evidence="12">
    <location>
        <begin position="795"/>
        <end position="816"/>
    </location>
</feature>
<dbReference type="FunFam" id="3.30.160.60:FF:001325">
    <property type="entry name" value="zinc finger protein 200"/>
    <property type="match status" value="1"/>
</dbReference>
<keyword evidence="5" id="KW-0862">Zinc</keyword>
<dbReference type="GO" id="GO:0005654">
    <property type="term" value="C:nucleoplasm"/>
    <property type="evidence" value="ECO:0007669"/>
    <property type="project" value="TreeGrafter"/>
</dbReference>
<feature type="compositionally biased region" description="Basic and acidic residues" evidence="12">
    <location>
        <begin position="523"/>
        <end position="538"/>
    </location>
</feature>
<evidence type="ECO:0000256" key="8">
    <source>
        <dbReference type="ARBA" id="ARBA00023163"/>
    </source>
</evidence>
<dbReference type="SMART" id="SM00384">
    <property type="entry name" value="AT_hook"/>
    <property type="match status" value="5"/>
</dbReference>
<evidence type="ECO:0000256" key="2">
    <source>
        <dbReference type="ARBA" id="ARBA00022723"/>
    </source>
</evidence>
<dbReference type="Proteomes" id="UP000694891">
    <property type="component" value="Unplaced"/>
</dbReference>
<feature type="domain" description="THAP-type" evidence="14">
    <location>
        <begin position="1186"/>
        <end position="1271"/>
    </location>
</feature>
<feature type="region of interest" description="Disordered" evidence="12">
    <location>
        <begin position="1257"/>
        <end position="1400"/>
    </location>
</feature>
<keyword evidence="3" id="KW-0677">Repeat</keyword>
<feature type="region of interest" description="Disordered" evidence="12">
    <location>
        <begin position="761"/>
        <end position="850"/>
    </location>
</feature>
<dbReference type="GO" id="GO:0008270">
    <property type="term" value="F:zinc ion binding"/>
    <property type="evidence" value="ECO:0007669"/>
    <property type="project" value="UniProtKB-KW"/>
</dbReference>
<feature type="compositionally biased region" description="Acidic residues" evidence="12">
    <location>
        <begin position="265"/>
        <end position="274"/>
    </location>
</feature>
<dbReference type="FunFam" id="3.30.160.60:FF:000624">
    <property type="entry name" value="zinc finger protein 697"/>
    <property type="match status" value="1"/>
</dbReference>
<evidence type="ECO:0000256" key="11">
    <source>
        <dbReference type="PROSITE-ProRule" id="PRU00309"/>
    </source>
</evidence>
<comment type="subcellular location">
    <subcellularLocation>
        <location evidence="1">Nucleus</location>
    </subcellularLocation>
</comment>
<feature type="region of interest" description="Disordered" evidence="12">
    <location>
        <begin position="1843"/>
        <end position="2034"/>
    </location>
</feature>
<dbReference type="InterPro" id="IPR006612">
    <property type="entry name" value="THAP_Znf"/>
</dbReference>
<evidence type="ECO:0000313" key="16">
    <source>
        <dbReference type="RefSeq" id="XP_008283995.1"/>
    </source>
</evidence>
<feature type="compositionally biased region" description="Acidic residues" evidence="12">
    <location>
        <begin position="1884"/>
        <end position="1895"/>
    </location>
</feature>
<feature type="compositionally biased region" description="Acidic residues" evidence="12">
    <location>
        <begin position="1365"/>
        <end position="1388"/>
    </location>
</feature>
<dbReference type="Gene3D" id="3.30.160.60">
    <property type="entry name" value="Classic Zinc Finger"/>
    <property type="match status" value="15"/>
</dbReference>
<organism evidence="15 16">
    <name type="scientific">Stegastes partitus</name>
    <name type="common">bicolor damselfish</name>
    <dbReference type="NCBI Taxonomy" id="144197"/>
    <lineage>
        <taxon>Eukaryota</taxon>
        <taxon>Metazoa</taxon>
        <taxon>Chordata</taxon>
        <taxon>Craniata</taxon>
        <taxon>Vertebrata</taxon>
        <taxon>Euteleostomi</taxon>
        <taxon>Actinopterygii</taxon>
        <taxon>Neopterygii</taxon>
        <taxon>Teleostei</taxon>
        <taxon>Neoteleostei</taxon>
        <taxon>Acanthomorphata</taxon>
        <taxon>Ovalentaria</taxon>
        <taxon>Pomacentridae</taxon>
        <taxon>Stegastes</taxon>
    </lineage>
</organism>
<feature type="compositionally biased region" description="Polar residues" evidence="12">
    <location>
        <begin position="1391"/>
        <end position="1400"/>
    </location>
</feature>
<accession>A0A9Y4N5D2</accession>
<feature type="compositionally biased region" description="Low complexity" evidence="12">
    <location>
        <begin position="90"/>
        <end position="99"/>
    </location>
</feature>
<feature type="domain" description="C2H2-type" evidence="13">
    <location>
        <begin position="967"/>
        <end position="994"/>
    </location>
</feature>
<feature type="domain" description="C2H2-type" evidence="13">
    <location>
        <begin position="882"/>
        <end position="909"/>
    </location>
</feature>
<feature type="domain" description="C2H2-type" evidence="13">
    <location>
        <begin position="1771"/>
        <end position="1798"/>
    </location>
</feature>
<dbReference type="GO" id="GO:0045595">
    <property type="term" value="P:regulation of cell differentiation"/>
    <property type="evidence" value="ECO:0007669"/>
    <property type="project" value="UniProtKB-ARBA"/>
</dbReference>
<evidence type="ECO:0000256" key="1">
    <source>
        <dbReference type="ARBA" id="ARBA00004123"/>
    </source>
</evidence>
<feature type="domain" description="C2H2-type" evidence="13">
    <location>
        <begin position="342"/>
        <end position="369"/>
    </location>
</feature>
<feature type="compositionally biased region" description="Basic residues" evidence="12">
    <location>
        <begin position="1092"/>
        <end position="1108"/>
    </location>
</feature>
<name>A0A9Y4N5D2_9TELE</name>
<feature type="compositionally biased region" description="Basic residues" evidence="12">
    <location>
        <begin position="2021"/>
        <end position="2034"/>
    </location>
</feature>
<dbReference type="FunFam" id="3.30.160.60:FF:000912">
    <property type="entry name" value="Zinc finger protein 660"/>
    <property type="match status" value="1"/>
</dbReference>
<evidence type="ECO:0000313" key="15">
    <source>
        <dbReference type="Proteomes" id="UP000694891"/>
    </source>
</evidence>
<feature type="region of interest" description="Disordered" evidence="12">
    <location>
        <begin position="503"/>
        <end position="665"/>
    </location>
</feature>
<feature type="compositionally biased region" description="Low complexity" evidence="12">
    <location>
        <begin position="238"/>
        <end position="253"/>
    </location>
</feature>
<dbReference type="SMART" id="SM00355">
    <property type="entry name" value="ZnF_C2H2"/>
    <property type="match status" value="18"/>
</dbReference>
<evidence type="ECO:0000256" key="4">
    <source>
        <dbReference type="ARBA" id="ARBA00022771"/>
    </source>
</evidence>
<feature type="domain" description="C2H2-type" evidence="13">
    <location>
        <begin position="427"/>
        <end position="454"/>
    </location>
</feature>
<feature type="domain" description="C2H2-type" evidence="13">
    <location>
        <begin position="1743"/>
        <end position="1770"/>
    </location>
</feature>
<evidence type="ECO:0000256" key="6">
    <source>
        <dbReference type="ARBA" id="ARBA00023015"/>
    </source>
</evidence>
<evidence type="ECO:0000256" key="7">
    <source>
        <dbReference type="ARBA" id="ARBA00023125"/>
    </source>
</evidence>
<evidence type="ECO:0000256" key="9">
    <source>
        <dbReference type="ARBA" id="ARBA00023242"/>
    </source>
</evidence>
<keyword evidence="2" id="KW-0479">Metal-binding</keyword>
<gene>
    <name evidence="16" type="primary">LOC103360113</name>
</gene>
<dbReference type="SUPFAM" id="SSF57667">
    <property type="entry name" value="beta-beta-alpha zinc fingers"/>
    <property type="match status" value="9"/>
</dbReference>
<feature type="domain" description="C2H2-type" evidence="13">
    <location>
        <begin position="1799"/>
        <end position="1826"/>
    </location>
</feature>
<keyword evidence="8" id="KW-0804">Transcription</keyword>
<dbReference type="RefSeq" id="XP_008283995.1">
    <property type="nucleotide sequence ID" value="XM_008285773.1"/>
</dbReference>
<evidence type="ECO:0000256" key="5">
    <source>
        <dbReference type="ARBA" id="ARBA00022833"/>
    </source>
</evidence>
<feature type="compositionally biased region" description="Basic residues" evidence="12">
    <location>
        <begin position="1345"/>
        <end position="1355"/>
    </location>
</feature>
<evidence type="ECO:0000256" key="10">
    <source>
        <dbReference type="PROSITE-ProRule" id="PRU00042"/>
    </source>
</evidence>
<dbReference type="SMART" id="SM00692">
    <property type="entry name" value="DM3"/>
    <property type="match status" value="2"/>
</dbReference>
<sequence length="2034" mass="229803">MCSVVGCESLRRHAKRFKLPEDPEERLEWVQFVLDVNGQRLKESTWTDITICSEHFTNDCFVNKSPTEQLKPGSVPSLSVKSEPEEAQESAETTESVSQDDQLRACDSPASCSDKSSTLIADPGSPAPSDTSDSFSDYGQLLQKVVNIDMIREKAALLQMKGKYVVNENQLLQLFDSKCPFCGSSVNVEKIVRGVVVILNQQCLECDYRNQWKSLVNAGVPAAEDKPLTGGAEVKPETVSIDGDSSSSITSVSEAVEVTDKQTEPADETEESSDEGATGSDEDWKPVTEPKKVRSDSEEESESEYEDDYPSLFPQHSQLCTDCGKFFNKRRSHTCEHKVKPYSCNICGKRCVSELALNSHGRIHDESYEHRCKYCHVTFKTKVAKMTHEQTHLTEGKPYKCPDCSETFASNKERTLHLEDHRGPKQLKCHICGIDFLWPLSLQRHLAVHTGAKPHKCSVCQRGFNQPSHLKSHMRLHTGERPYKCQHCDKCFNHNVSLKSHIQRYHTSSSGREQSKSKINKAVNDKEKEQDKEEEKVQVPKKRSTGRPIGRPRRNTAESSVHGAETQSSNRKNAKVKALKRTRCSDEDSEDEPTESDVAVDSVEEDEERSEKVTVTTRKTRGRPKNSDLGKRRGRPRKNQTEPVENTDDASQCDDDEASDSKPFCSENTDSVLFGSGQIQQKVPNRDLNKERAALLQMKGKYLVNENCLLELFARKCPSCGSKLQMEKLTYGLLIVLNQRCLKCEYRNQWKSQVNADVPAAEDRNLTGGAEVKSEEVTTDEDPGSAVLSEIITFSDDESDPSDDDGEDDDGEESSDGEWNPTEDFALDEELMKDSEDETEDEGEDESFDSVGGLKMNELCAECGSFFNILKPHTCEHKVKPYSCNICGKRCVTEIALNSHSRIHDENYEHRCKYCHVTFKTKVDKMTHEQTHLTEGKPYKCPDCSETFASNKERRVHLVDHRGPRQLKCHICGIEFNRRTPLRRHLAVHTGAKPYKCSVCQRGFNQSSHLKSHMRLHTGERPYKCQHCDKCFNHNVSLKSHIQRYHTSSSGREQKKCKRNKTPSVDAQENGNKRGSGLHIIEEEEAHEERIHKPKKRSTGRPIGRPKRSTAESSVQGGGSSTKTSKVKARKRARCSDEDSEDDPTESDVTFDSTEDEEEWSEKVSARKSKGRQKNSDCDSGKRRGRPRRSQAVEDSYGCNSFRRNAKRFKLPKDPEERLEWIQFVLDVNGQRLKESTWTDITICSEHFTNDCFVNKSPTGRLKPGSVPSLSVKSEPEEVLENLQHVSPTGRLKPGSVPSLSVKSEPEEVLENLQHVESVENTDSSCQFDDLETSDSPTSCPEKKRVQKRRKPREQRRREEKEERGEEQEADLEREAEAEEDQEEEVGQDSDMASTSTGKRQLQQTYSFRAEEEKKLVAFFATHDCFYNKASPHYSNIAFKKKLLQGIAGQLDTEYTKIQGWFKNQRSAVGKLYKKNSGQAAEPLTARKKWQLASFRFLRRYIMPRSYTQDTGALPARASDTEEEEEPEVEGETEEDGASATGSTVKTPCSSGPPSSQRGTKRSRKVEDALLDYLSRPRSSQVLAKTEVPTDDDPGGAVLSDVSFPDEESDPSDEEDDEREEASDAEWNPEEDFAPDEELMRDSEDETEDENFDSVSGLKINELCTECGSFFNIVKSHTCEHKIKPYSCNVCGKRCTTELSLEKHGKIHDETYEHPCKFCYVTFKTRVDKLKHEQTHQDRRDPYKCPDCPATFSTNKKRRAHLASHRAPTVFKCGVCAIEFKDVHHLQRHSVVHTGLKPYKCSVCQRGFSQSSHLKSHMRLHTGERPYQCQHCDKSFNHNVSLKSHIRRYHTSSSGRERRKGKVDERANHSSDAEDNGNKRDTDSDNVEGEQEAEEEAQKKGACKPKNKRRSTGRPVGRPKRNAEGDLDLAGEARSHTSNTKTSKSKVQKLKKTGSSDEESEDVQSDSDLPFGSAEDEEAETARKNTRSSKRKAKNSVDSDFDPGEETKKRRCSSRSSGRSSGKRGGRQKKSALV</sequence>
<keyword evidence="6" id="KW-0805">Transcription regulation</keyword>
<dbReference type="SUPFAM" id="SSF57716">
    <property type="entry name" value="Glucocorticoid receptor-like (DNA-binding domain)"/>
    <property type="match status" value="2"/>
</dbReference>
<dbReference type="PANTHER" id="PTHR24399:SF23">
    <property type="entry name" value="C2H2-TYPE DOMAIN-CONTAINING PROTEIN"/>
    <property type="match status" value="1"/>
</dbReference>
<feature type="region of interest" description="Disordered" evidence="12">
    <location>
        <begin position="68"/>
        <end position="134"/>
    </location>
</feature>
<dbReference type="FunFam" id="3.30.160.60:FF:000446">
    <property type="entry name" value="Zinc finger protein"/>
    <property type="match status" value="1"/>
</dbReference>
<feature type="compositionally biased region" description="Polar residues" evidence="12">
    <location>
        <begin position="503"/>
        <end position="512"/>
    </location>
</feature>
<feature type="compositionally biased region" description="Acidic residues" evidence="12">
    <location>
        <begin position="1956"/>
        <end position="1965"/>
    </location>
</feature>
<feature type="compositionally biased region" description="Acidic residues" evidence="12">
    <location>
        <begin position="1604"/>
        <end position="1652"/>
    </location>
</feature>
<feature type="compositionally biased region" description="Basic and acidic residues" evidence="12">
    <location>
        <begin position="282"/>
        <end position="296"/>
    </location>
</feature>
<feature type="compositionally biased region" description="Acidic residues" evidence="12">
    <location>
        <begin position="297"/>
        <end position="309"/>
    </location>
</feature>